<dbReference type="Proteomes" id="UP000239430">
    <property type="component" value="Unassembled WGS sequence"/>
</dbReference>
<keyword evidence="2 5" id="KW-0812">Transmembrane</keyword>
<name>A0A9X7J5U8_9FIRM</name>
<evidence type="ECO:0000256" key="4">
    <source>
        <dbReference type="ARBA" id="ARBA00023136"/>
    </source>
</evidence>
<protein>
    <submittedName>
        <fullName evidence="6">Energy-coupling factor transporter transmembrane protein EcfT</fullName>
    </submittedName>
</protein>
<evidence type="ECO:0000313" key="6">
    <source>
        <dbReference type="EMBL" id="PRR76086.1"/>
    </source>
</evidence>
<sequence length="301" mass="32839">MGTLYMPGNGLMHRLDPRTKIIFLLFVIIAVFLFYDPTIQLIILASLVLLALISGLQQALISAAKFMLLFAIFILTVHGLFNATGKTVILQLGPLAFKQESLLYGAVMACRLMVIGIVAALFVVSTKPSDLSTALIKSGFPGVIAFMLLATLQIIPMMLKEAQNVMEAQQARCVDVTSSLINRVKALIPVFVPLFIITFIKMRDLSYMLECRGFSIKGKRTYLYEVAFKVLDWVTLLILGILLGGLFILRIVIGNVAFMPTTGILIGILYGSWIVTALLFGTSWLAKLVTKGGGSLAGQSN</sequence>
<evidence type="ECO:0000256" key="5">
    <source>
        <dbReference type="SAM" id="Phobius"/>
    </source>
</evidence>
<proteinExistence type="predicted"/>
<accession>A0A9X7J5U8</accession>
<dbReference type="RefSeq" id="WP_054937367.1">
    <property type="nucleotide sequence ID" value="NZ_PVXL01000023.1"/>
</dbReference>
<keyword evidence="3 5" id="KW-1133">Transmembrane helix</keyword>
<feature type="transmembrane region" description="Helical" evidence="5">
    <location>
        <begin position="233"/>
        <end position="252"/>
    </location>
</feature>
<dbReference type="PANTHER" id="PTHR33514:SF13">
    <property type="entry name" value="PROTEIN ABCI12, CHLOROPLASTIC"/>
    <property type="match status" value="1"/>
</dbReference>
<feature type="transmembrane region" description="Helical" evidence="5">
    <location>
        <begin position="139"/>
        <end position="159"/>
    </location>
</feature>
<keyword evidence="4 5" id="KW-0472">Membrane</keyword>
<feature type="transmembrane region" description="Helical" evidence="5">
    <location>
        <begin position="180"/>
        <end position="200"/>
    </location>
</feature>
<evidence type="ECO:0000313" key="7">
    <source>
        <dbReference type="Proteomes" id="UP000239430"/>
    </source>
</evidence>
<evidence type="ECO:0000256" key="3">
    <source>
        <dbReference type="ARBA" id="ARBA00022989"/>
    </source>
</evidence>
<comment type="caution">
    <text evidence="6">The sequence shown here is derived from an EMBL/GenBank/DDBJ whole genome shotgun (WGS) entry which is preliminary data.</text>
</comment>
<feature type="transmembrane region" description="Helical" evidence="5">
    <location>
        <begin position="21"/>
        <end position="53"/>
    </location>
</feature>
<evidence type="ECO:0000256" key="2">
    <source>
        <dbReference type="ARBA" id="ARBA00022692"/>
    </source>
</evidence>
<dbReference type="Pfam" id="PF02361">
    <property type="entry name" value="CbiQ"/>
    <property type="match status" value="1"/>
</dbReference>
<feature type="transmembrane region" description="Helical" evidence="5">
    <location>
        <begin position="264"/>
        <end position="286"/>
    </location>
</feature>
<organism evidence="6 7">
    <name type="scientific">Neomoorella stamsii</name>
    <dbReference type="NCBI Taxonomy" id="1266720"/>
    <lineage>
        <taxon>Bacteria</taxon>
        <taxon>Bacillati</taxon>
        <taxon>Bacillota</taxon>
        <taxon>Clostridia</taxon>
        <taxon>Neomoorellales</taxon>
        <taxon>Neomoorellaceae</taxon>
        <taxon>Neomoorella</taxon>
    </lineage>
</organism>
<dbReference type="GO" id="GO:0005886">
    <property type="term" value="C:plasma membrane"/>
    <property type="evidence" value="ECO:0007669"/>
    <property type="project" value="TreeGrafter"/>
</dbReference>
<gene>
    <name evidence="6" type="primary">ecfT_2</name>
    <name evidence="6" type="ORF">MOST_07070</name>
</gene>
<reference evidence="6 7" key="1">
    <citation type="submission" date="2018-03" db="EMBL/GenBank/DDBJ databases">
        <title>Genome sequence of Moorella stamsii DSM 26217.</title>
        <authorList>
            <person name="Poehlein A."/>
            <person name="Daniel R."/>
        </authorList>
    </citation>
    <scope>NUCLEOTIDE SEQUENCE [LARGE SCALE GENOMIC DNA]</scope>
    <source>
        <strain evidence="7">DSM 26217</strain>
    </source>
</reference>
<dbReference type="AlphaFoldDB" id="A0A9X7J5U8"/>
<feature type="transmembrane region" description="Helical" evidence="5">
    <location>
        <begin position="102"/>
        <end position="124"/>
    </location>
</feature>
<dbReference type="EMBL" id="PVXL01000023">
    <property type="protein sequence ID" value="PRR76086.1"/>
    <property type="molecule type" value="Genomic_DNA"/>
</dbReference>
<evidence type="ECO:0000256" key="1">
    <source>
        <dbReference type="ARBA" id="ARBA00004141"/>
    </source>
</evidence>
<dbReference type="CDD" id="cd16914">
    <property type="entry name" value="EcfT"/>
    <property type="match status" value="1"/>
</dbReference>
<dbReference type="PANTHER" id="PTHR33514">
    <property type="entry name" value="PROTEIN ABCI12, CHLOROPLASTIC"/>
    <property type="match status" value="1"/>
</dbReference>
<keyword evidence="7" id="KW-1185">Reference proteome</keyword>
<comment type="subcellular location">
    <subcellularLocation>
        <location evidence="1">Membrane</location>
        <topology evidence="1">Multi-pass membrane protein</topology>
    </subcellularLocation>
</comment>
<feature type="transmembrane region" description="Helical" evidence="5">
    <location>
        <begin position="59"/>
        <end position="81"/>
    </location>
</feature>
<dbReference type="InterPro" id="IPR003339">
    <property type="entry name" value="ABC/ECF_trnsptr_transmembrane"/>
</dbReference>